<reference evidence="2 3" key="1">
    <citation type="submission" date="2017-11" db="EMBL/GenBank/DDBJ databases">
        <title>De novo assembly and phasing of dikaryotic genomes from two isolates of Puccinia coronata f. sp. avenae, the causal agent of oat crown rust.</title>
        <authorList>
            <person name="Miller M.E."/>
            <person name="Zhang Y."/>
            <person name="Omidvar V."/>
            <person name="Sperschneider J."/>
            <person name="Schwessinger B."/>
            <person name="Raley C."/>
            <person name="Palmer J.M."/>
            <person name="Garnica D."/>
            <person name="Upadhyaya N."/>
            <person name="Rathjen J."/>
            <person name="Taylor J.M."/>
            <person name="Park R.F."/>
            <person name="Dodds P.N."/>
            <person name="Hirsch C.D."/>
            <person name="Kianian S.F."/>
            <person name="Figueroa M."/>
        </authorList>
    </citation>
    <scope>NUCLEOTIDE SEQUENCE [LARGE SCALE GENOMIC DNA]</scope>
    <source>
        <strain evidence="2">12SD80</strain>
    </source>
</reference>
<name>A0A2N5V5U0_9BASI</name>
<dbReference type="AlphaFoldDB" id="A0A2N5V5U0"/>
<feature type="compositionally biased region" description="Low complexity" evidence="1">
    <location>
        <begin position="22"/>
        <end position="38"/>
    </location>
</feature>
<dbReference type="EMBL" id="PGCI01000049">
    <property type="protein sequence ID" value="PLW45363.1"/>
    <property type="molecule type" value="Genomic_DNA"/>
</dbReference>
<dbReference type="Proteomes" id="UP000235392">
    <property type="component" value="Unassembled WGS sequence"/>
</dbReference>
<proteinExistence type="predicted"/>
<comment type="caution">
    <text evidence="2">The sequence shown here is derived from an EMBL/GenBank/DDBJ whole genome shotgun (WGS) entry which is preliminary data.</text>
</comment>
<gene>
    <name evidence="2" type="ORF">PCASD_03113</name>
</gene>
<protein>
    <recommendedName>
        <fullName evidence="4">HAT C-terminal dimerisation domain-containing protein</fullName>
    </recommendedName>
</protein>
<evidence type="ECO:0000256" key="1">
    <source>
        <dbReference type="SAM" id="MobiDB-lite"/>
    </source>
</evidence>
<organism evidence="2 3">
    <name type="scientific">Puccinia coronata f. sp. avenae</name>
    <dbReference type="NCBI Taxonomy" id="200324"/>
    <lineage>
        <taxon>Eukaryota</taxon>
        <taxon>Fungi</taxon>
        <taxon>Dikarya</taxon>
        <taxon>Basidiomycota</taxon>
        <taxon>Pucciniomycotina</taxon>
        <taxon>Pucciniomycetes</taxon>
        <taxon>Pucciniales</taxon>
        <taxon>Pucciniaceae</taxon>
        <taxon>Puccinia</taxon>
    </lineage>
</organism>
<accession>A0A2N5V5U0</accession>
<evidence type="ECO:0000313" key="3">
    <source>
        <dbReference type="Proteomes" id="UP000235392"/>
    </source>
</evidence>
<evidence type="ECO:0000313" key="2">
    <source>
        <dbReference type="EMBL" id="PLW45363.1"/>
    </source>
</evidence>
<evidence type="ECO:0008006" key="4">
    <source>
        <dbReference type="Google" id="ProtNLM"/>
    </source>
</evidence>
<sequence length="101" mass="11336">MWFKSHHTHAEGLLRDKFNQQKAKQAASVVSRASSPPITSQPPPPNHIWDTDDVNLFPDASESPEDNKLTSYLGGKHKIPLANADQCLKWWTITKISQSCL</sequence>
<feature type="region of interest" description="Disordered" evidence="1">
    <location>
        <begin position="1"/>
        <end position="51"/>
    </location>
</feature>
<feature type="compositionally biased region" description="Basic and acidic residues" evidence="1">
    <location>
        <begin position="8"/>
        <end position="19"/>
    </location>
</feature>